<accession>A0A7W4NZC1</accession>
<name>A0A7W4NZC1_9PROT</name>
<dbReference type="AlphaFoldDB" id="A0A7W4NZC1"/>
<proteinExistence type="predicted"/>
<keyword evidence="2" id="KW-1185">Reference proteome</keyword>
<sequence length="66" mass="6624">MSVQPVALMPAQAVPDAAAALNTAPSGLPMTLSCLVCCMPRCVSVLTGLSASYAMSARKAPEIMAG</sequence>
<organism evidence="1 2">
    <name type="scientific">Gluconacetobacter asukensis</name>
    <dbReference type="NCBI Taxonomy" id="1017181"/>
    <lineage>
        <taxon>Bacteria</taxon>
        <taxon>Pseudomonadati</taxon>
        <taxon>Pseudomonadota</taxon>
        <taxon>Alphaproteobacteria</taxon>
        <taxon>Acetobacterales</taxon>
        <taxon>Acetobacteraceae</taxon>
        <taxon>Gluconacetobacter</taxon>
    </lineage>
</organism>
<evidence type="ECO:0000313" key="2">
    <source>
        <dbReference type="Proteomes" id="UP000577891"/>
    </source>
</evidence>
<evidence type="ECO:0000313" key="1">
    <source>
        <dbReference type="EMBL" id="MBB2171851.1"/>
    </source>
</evidence>
<gene>
    <name evidence="1" type="ORF">HLH35_06915</name>
</gene>
<protein>
    <submittedName>
        <fullName evidence="1">Uncharacterized protein</fullName>
    </submittedName>
</protein>
<reference evidence="1 2" key="1">
    <citation type="submission" date="2020-04" db="EMBL/GenBank/DDBJ databases">
        <title>Description of novel Gluconacetobacter.</title>
        <authorList>
            <person name="Sombolestani A."/>
        </authorList>
    </citation>
    <scope>NUCLEOTIDE SEQUENCE [LARGE SCALE GENOMIC DNA]</scope>
    <source>
        <strain evidence="1 2">LMG 27724</strain>
    </source>
</reference>
<dbReference type="Proteomes" id="UP000577891">
    <property type="component" value="Unassembled WGS sequence"/>
</dbReference>
<comment type="caution">
    <text evidence="1">The sequence shown here is derived from an EMBL/GenBank/DDBJ whole genome shotgun (WGS) entry which is preliminary data.</text>
</comment>
<dbReference type="RefSeq" id="WP_182978434.1">
    <property type="nucleotide sequence ID" value="NZ_BAABGB010000013.1"/>
</dbReference>
<dbReference type="EMBL" id="JABEQE010000004">
    <property type="protein sequence ID" value="MBB2171851.1"/>
    <property type="molecule type" value="Genomic_DNA"/>
</dbReference>